<dbReference type="InterPro" id="IPR000387">
    <property type="entry name" value="Tyr_Pase_dom"/>
</dbReference>
<dbReference type="PROSITE" id="PS50055">
    <property type="entry name" value="TYR_PHOSPHATASE_PTP"/>
    <property type="match status" value="1"/>
</dbReference>
<feature type="compositionally biased region" description="Polar residues" evidence="1">
    <location>
        <begin position="57"/>
        <end position="76"/>
    </location>
</feature>
<dbReference type="PROSITE" id="PS00383">
    <property type="entry name" value="TYR_PHOSPHATASE_1"/>
    <property type="match status" value="1"/>
</dbReference>
<accession>A0A182TUK1</accession>
<feature type="compositionally biased region" description="Low complexity" evidence="1">
    <location>
        <begin position="938"/>
        <end position="958"/>
    </location>
</feature>
<feature type="compositionally biased region" description="Low complexity" evidence="1">
    <location>
        <begin position="362"/>
        <end position="378"/>
    </location>
</feature>
<feature type="region of interest" description="Disordered" evidence="1">
    <location>
        <begin position="424"/>
        <end position="505"/>
    </location>
</feature>
<feature type="region of interest" description="Disordered" evidence="1">
    <location>
        <begin position="594"/>
        <end position="651"/>
    </location>
</feature>
<dbReference type="GO" id="GO:0004725">
    <property type="term" value="F:protein tyrosine phosphatase activity"/>
    <property type="evidence" value="ECO:0007669"/>
    <property type="project" value="InterPro"/>
</dbReference>
<evidence type="ECO:0000313" key="5">
    <source>
        <dbReference type="EnsemblMetazoa" id="AMEC008567-PA"/>
    </source>
</evidence>
<feature type="compositionally biased region" description="Basic and acidic residues" evidence="1">
    <location>
        <begin position="210"/>
        <end position="223"/>
    </location>
</feature>
<reference evidence="6" key="1">
    <citation type="submission" date="2014-01" db="EMBL/GenBank/DDBJ databases">
        <title>The Genome Sequence of Anopheles melas CM1001059_A (V2).</title>
        <authorList>
            <consortium name="The Broad Institute Genomics Platform"/>
            <person name="Neafsey D.E."/>
            <person name="Besansky N."/>
            <person name="Howell P."/>
            <person name="Walton C."/>
            <person name="Young S.K."/>
            <person name="Zeng Q."/>
            <person name="Gargeya S."/>
            <person name="Fitzgerald M."/>
            <person name="Haas B."/>
            <person name="Abouelleil A."/>
            <person name="Allen A.W."/>
            <person name="Alvarado L."/>
            <person name="Arachchi H.M."/>
            <person name="Berlin A.M."/>
            <person name="Chapman S.B."/>
            <person name="Gainer-Dewar J."/>
            <person name="Goldberg J."/>
            <person name="Griggs A."/>
            <person name="Gujja S."/>
            <person name="Hansen M."/>
            <person name="Howarth C."/>
            <person name="Imamovic A."/>
            <person name="Ireland A."/>
            <person name="Larimer J."/>
            <person name="McCowan C."/>
            <person name="Murphy C."/>
            <person name="Pearson M."/>
            <person name="Poon T.W."/>
            <person name="Priest M."/>
            <person name="Roberts A."/>
            <person name="Saif S."/>
            <person name="Shea T."/>
            <person name="Sisk P."/>
            <person name="Sykes S."/>
            <person name="Wortman J."/>
            <person name="Nusbaum C."/>
            <person name="Birren B."/>
        </authorList>
    </citation>
    <scope>NUCLEOTIDE SEQUENCE [LARGE SCALE GENOMIC DNA]</scope>
    <source>
        <strain evidence="6">CM1001059</strain>
    </source>
</reference>
<feature type="domain" description="Tyrosine specific protein phosphatases" evidence="4">
    <location>
        <begin position="1759"/>
        <end position="1775"/>
    </location>
</feature>
<dbReference type="SMART" id="SM00404">
    <property type="entry name" value="PTPc_motif"/>
    <property type="match status" value="1"/>
</dbReference>
<feature type="region of interest" description="Disordered" evidence="1">
    <location>
        <begin position="1793"/>
        <end position="1848"/>
    </location>
</feature>
<protein>
    <recommendedName>
        <fullName evidence="7">Protein-tyrosine-phosphatase</fullName>
    </recommendedName>
</protein>
<keyword evidence="2" id="KW-1133">Transmembrane helix</keyword>
<feature type="region of interest" description="Disordered" evidence="1">
    <location>
        <begin position="663"/>
        <end position="774"/>
    </location>
</feature>
<dbReference type="InterPro" id="IPR000242">
    <property type="entry name" value="PTP_cat"/>
</dbReference>
<evidence type="ECO:0000259" key="3">
    <source>
        <dbReference type="PROSITE" id="PS50055"/>
    </source>
</evidence>
<evidence type="ECO:0000256" key="2">
    <source>
        <dbReference type="SAM" id="Phobius"/>
    </source>
</evidence>
<reference evidence="5" key="2">
    <citation type="submission" date="2020-05" db="UniProtKB">
        <authorList>
            <consortium name="EnsemblMetazoa"/>
        </authorList>
    </citation>
    <scope>IDENTIFICATION</scope>
    <source>
        <strain evidence="5">CM1001059</strain>
    </source>
</reference>
<feature type="compositionally biased region" description="Acidic residues" evidence="1">
    <location>
        <begin position="1026"/>
        <end position="1036"/>
    </location>
</feature>
<feature type="compositionally biased region" description="Polar residues" evidence="1">
    <location>
        <begin position="737"/>
        <end position="749"/>
    </location>
</feature>
<sequence length="1924" mass="205183">MLDAIVYNGCTHRLLRLGVALVFVSTLVELLAASPTTVYDSYGDNRALPVRVDDRSSGGSFFSTPQHSPLSAQQGAGETLPPVQQQLLVGGGGGVTRVPWYGLTELSDVLLLGVLVTVAVLGTLLFVVLVLGLRAKLQLLRQDRAAAGDDRAELAADYAQECSAIKCVGSGGKGKVIKTPPASPPILLLEAGAVVKPVPTTCIAVTGVDGGRRRTEQHLNQSDKRHRSPGGRGSKRRPPPVASGQPLPVATVNMSASIGATASIDPATSSASGRETTEHVTIDDKDRHHRGQPRAEQGEEQQQQPVSPLPSAPPPSDKRNVLKRQAVAELSVFAGLPAPGTPGSGSPTAYLQLLTPLSASSLSTSAATTDNNATPTKGEPGGGSATGGGPLSAAESMAAARFGFSPRSIHSFTMQTATYFRFPDVDDFTPTPRTLPKRHGGAGGDETCSTPPAVDARTEEEEEEAGGQLRRTERDTAAPKVAVLAPSPGSMPLPPSPPAKGNPKEGEVTQDVVAAIVEQMEQLQAPLPPPPPASTSIEPHRSTARICAPMANRRVRLKSISLDSEGARLVEENLTSTIPVQELVGMAAHRTGGFDCVIDDDDDDEEDNERDDDDEDDDGHDERANASAAHDETDEDEDEAAAAAKQRSAARAKRVRNILNLRLNIPPLPTGGGTGSMATQGRPPPPGASQSTGSVAKPIVKTVTVTGGGATANGNRKEKKSPLGLKAMGGCGGEGGTTPTQSQSPSEQGGKQDDGTKPSVPTSGRSSILQRRGSNHSLTLNLDVYNRSGGSVDLTSSSCTSLYRGSYKNLHQVQSHTQLYQPAHQHPVEPPVRVQCHQASPQQPAPGSATAGDGTTTTSGTMHNNNNNSNGSNANTSKKNLLQRRGSNTSLTLNLRSGVGACGGTGSTFGLNRFSSHNSLNTGMASALGASNSHQHHSQQQQQQQQYHQQQHQQHQQQFPSSSMVRLAGSRKSLLERRNSNASLTLINVNQRTLSVSNCNLRGSICSLNSLLTTHTQNEPGPSDMMLEEDELDGNGDNDHHHYHHHHHHHNHHHHHHGQHGGQSGPHHGGLHRGGGEGELRRFGSSVDAPFTGTDGAGVQSEMGRAGSRYNQAHERSEQQHHQHLHHAVGGGGGGGHHEESRSARQRKFRSSDSLHNINVREQGLHGGHGAAGSLQTRLMDADSKLMSGSGYPQCSCQSSFDERHHYGSSENFKEHQNKLSIHRGLFQRDPATVTSTSSANNLSALGTGTMYSGCCCPCCCGCCGCCGGVAGIGSHLDGCCGVSGPLKAGGNLSSSNSNVRNISTKPLSPQTTSEDFKIYLANIQFLQNASNVLTMAYLRKLHNFFTKTYRKMVAATATVAQEAFQHQQKEDAAHKDQHESTKADGEAATTTGTKMMLLHSDSLHHPPVCDDESYEEEHKRMVLKIHQEFWDLPTNYQEKPLVFGSQAKNRYKTILPNEHSRVILEPERSPAAGGEPYINANYIKVRHTEQQPPKMNCAIGPDYANNSYIATQGPLPNTIYEFWLMVYQNVARTATVAGRSCASAGLEQKIVMLTNFVENGRQKCAIYFPQTADEWVAFGSGADIDVGEMLREKDTITASIAAAEQQQQPEGQEAVGGVCQPVTVRVHCASCFFLVHNVAVEQRNGYTVRTLNVIYGAKVSDADAPDGDGSRALFELKLFRAHHYWFPDWPDHRSPKDINVLLDLSLDVLGSNVVDTPRPESSNSLKGNQPGTPGLEEVMGAAQLAALSSSCTPTVLPIVHCSAGIGRTGCLIAILNGLRQLRLSVMAHQRKQQQFKQSQAQAGEAGHGELQSGGSKSAADRMQDELEQSLPLPPVPDSGPEGRRKSTVQMDGATLLAPNAAVGRGGQREGSAVVRESGQVDILGIVCNLRLQRGGMVQNSEQYELIHRALCLYLEKLTQDGQI</sequence>
<dbReference type="EnsemblMetazoa" id="AMEC008567-RA">
    <property type="protein sequence ID" value="AMEC008567-PA"/>
    <property type="gene ID" value="AMEC008567"/>
</dbReference>
<feature type="region of interest" description="Disordered" evidence="1">
    <location>
        <begin position="209"/>
        <end position="247"/>
    </location>
</feature>
<feature type="compositionally biased region" description="Basic residues" evidence="1">
    <location>
        <begin position="1041"/>
        <end position="1059"/>
    </location>
</feature>
<dbReference type="InterPro" id="IPR050348">
    <property type="entry name" value="Protein-Tyr_Phosphatase"/>
</dbReference>
<dbReference type="InterPro" id="IPR029021">
    <property type="entry name" value="Prot-tyrosine_phosphatase-like"/>
</dbReference>
<feature type="region of interest" description="Disordered" evidence="1">
    <location>
        <begin position="362"/>
        <end position="392"/>
    </location>
</feature>
<feature type="domain" description="Tyrosine-protein phosphatase" evidence="3">
    <location>
        <begin position="1446"/>
        <end position="1914"/>
    </location>
</feature>
<dbReference type="SUPFAM" id="SSF52799">
    <property type="entry name" value="(Phosphotyrosine protein) phosphatases II"/>
    <property type="match status" value="1"/>
</dbReference>
<feature type="region of interest" description="Disordered" evidence="1">
    <location>
        <begin position="922"/>
        <end position="964"/>
    </location>
</feature>
<feature type="compositionally biased region" description="Gly residues" evidence="1">
    <location>
        <begin position="379"/>
        <end position="390"/>
    </location>
</feature>
<proteinExistence type="predicted"/>
<name>A0A182TUK1_9DIPT</name>
<dbReference type="GO" id="GO:0048666">
    <property type="term" value="P:neuron development"/>
    <property type="evidence" value="ECO:0007669"/>
    <property type="project" value="UniProtKB-ARBA"/>
</dbReference>
<keyword evidence="2" id="KW-0472">Membrane</keyword>
<feature type="compositionally biased region" description="Pro residues" evidence="1">
    <location>
        <begin position="489"/>
        <end position="500"/>
    </location>
</feature>
<dbReference type="SMART" id="SM00194">
    <property type="entry name" value="PTPc"/>
    <property type="match status" value="1"/>
</dbReference>
<feature type="transmembrane region" description="Helical" evidence="2">
    <location>
        <begin position="109"/>
        <end position="133"/>
    </location>
</feature>
<feature type="compositionally biased region" description="Gly residues" evidence="1">
    <location>
        <begin position="727"/>
        <end position="736"/>
    </location>
</feature>
<feature type="region of interest" description="Disordered" evidence="1">
    <location>
        <begin position="57"/>
        <end position="77"/>
    </location>
</feature>
<feature type="compositionally biased region" description="Polar residues" evidence="1">
    <location>
        <begin position="263"/>
        <end position="274"/>
    </location>
</feature>
<feature type="region of interest" description="Disordered" evidence="1">
    <location>
        <begin position="1714"/>
        <end position="1736"/>
    </location>
</feature>
<evidence type="ECO:0008006" key="7">
    <source>
        <dbReference type="Google" id="ProtNLM"/>
    </source>
</evidence>
<keyword evidence="6" id="KW-1185">Reference proteome</keyword>
<feature type="region of interest" description="Disordered" evidence="1">
    <location>
        <begin position="1366"/>
        <end position="1388"/>
    </location>
</feature>
<dbReference type="PROSITE" id="PS50056">
    <property type="entry name" value="TYR_PHOSPHATASE_2"/>
    <property type="match status" value="2"/>
</dbReference>
<feature type="region of interest" description="Disordered" evidence="1">
    <location>
        <begin position="1016"/>
        <end position="1153"/>
    </location>
</feature>
<feature type="compositionally biased region" description="Polar residues" evidence="1">
    <location>
        <begin position="1720"/>
        <end position="1732"/>
    </location>
</feature>
<dbReference type="Gene3D" id="3.90.190.10">
    <property type="entry name" value="Protein tyrosine phosphatase superfamily"/>
    <property type="match status" value="1"/>
</dbReference>
<feature type="compositionally biased region" description="Basic and acidic residues" evidence="1">
    <location>
        <begin position="1368"/>
        <end position="1386"/>
    </location>
</feature>
<dbReference type="InterPro" id="IPR003595">
    <property type="entry name" value="Tyr_Pase_cat"/>
</dbReference>
<feature type="compositionally biased region" description="Low complexity" evidence="1">
    <location>
        <begin position="847"/>
        <end position="877"/>
    </location>
</feature>
<dbReference type="Pfam" id="PF00102">
    <property type="entry name" value="Y_phosphatase"/>
    <property type="match status" value="3"/>
</dbReference>
<dbReference type="VEuPathDB" id="VectorBase:AMEC008567"/>
<feature type="compositionally biased region" description="Basic residues" evidence="1">
    <location>
        <begin position="224"/>
        <end position="238"/>
    </location>
</feature>
<dbReference type="PANTHER" id="PTHR19134:SF527">
    <property type="entry name" value="TYROSINE-PROTEIN PHOSPHATASE NON-RECEPTOR TYPE 7"/>
    <property type="match status" value="1"/>
</dbReference>
<feature type="domain" description="Tyrosine specific protein phosphatases" evidence="4">
    <location>
        <begin position="1860"/>
        <end position="1905"/>
    </location>
</feature>
<feature type="region of interest" description="Disordered" evidence="1">
    <location>
        <begin position="821"/>
        <end position="878"/>
    </location>
</feature>
<feature type="compositionally biased region" description="Polar residues" evidence="1">
    <location>
        <begin position="922"/>
        <end position="933"/>
    </location>
</feature>
<evidence type="ECO:0000256" key="1">
    <source>
        <dbReference type="SAM" id="MobiDB-lite"/>
    </source>
</evidence>
<dbReference type="STRING" id="34690.A0A182TUK1"/>
<dbReference type="GO" id="GO:0009653">
    <property type="term" value="P:anatomical structure morphogenesis"/>
    <property type="evidence" value="ECO:0007669"/>
    <property type="project" value="UniProtKB-ARBA"/>
</dbReference>
<organism evidence="5 6">
    <name type="scientific">Anopheles melas</name>
    <dbReference type="NCBI Taxonomy" id="34690"/>
    <lineage>
        <taxon>Eukaryota</taxon>
        <taxon>Metazoa</taxon>
        <taxon>Ecdysozoa</taxon>
        <taxon>Arthropoda</taxon>
        <taxon>Hexapoda</taxon>
        <taxon>Insecta</taxon>
        <taxon>Pterygota</taxon>
        <taxon>Neoptera</taxon>
        <taxon>Endopterygota</taxon>
        <taxon>Diptera</taxon>
        <taxon>Nematocera</taxon>
        <taxon>Culicoidea</taxon>
        <taxon>Culicidae</taxon>
        <taxon>Anophelinae</taxon>
        <taxon>Anopheles</taxon>
    </lineage>
</organism>
<evidence type="ECO:0000259" key="4">
    <source>
        <dbReference type="PROSITE" id="PS50056"/>
    </source>
</evidence>
<dbReference type="PANTHER" id="PTHR19134">
    <property type="entry name" value="RECEPTOR-TYPE TYROSINE-PROTEIN PHOSPHATASE"/>
    <property type="match status" value="1"/>
</dbReference>
<feature type="region of interest" description="Disordered" evidence="1">
    <location>
        <begin position="263"/>
        <end position="318"/>
    </location>
</feature>
<dbReference type="InterPro" id="IPR016130">
    <property type="entry name" value="Tyr_Pase_AS"/>
</dbReference>
<evidence type="ECO:0000313" key="6">
    <source>
        <dbReference type="Proteomes" id="UP000075902"/>
    </source>
</evidence>
<feature type="compositionally biased region" description="Polar residues" evidence="1">
    <location>
        <begin position="759"/>
        <end position="769"/>
    </location>
</feature>
<dbReference type="Proteomes" id="UP000075902">
    <property type="component" value="Unassembled WGS sequence"/>
</dbReference>
<feature type="compositionally biased region" description="Acidic residues" evidence="1">
    <location>
        <begin position="597"/>
        <end position="619"/>
    </location>
</feature>
<feature type="compositionally biased region" description="Basic and acidic residues" evidence="1">
    <location>
        <begin position="1112"/>
        <end position="1121"/>
    </location>
</feature>
<dbReference type="PRINTS" id="PR00700">
    <property type="entry name" value="PRTYPHPHTASE"/>
</dbReference>
<keyword evidence="2" id="KW-0812">Transmembrane</keyword>
<feature type="compositionally biased region" description="Basic and acidic residues" evidence="1">
    <location>
        <begin position="275"/>
        <end position="286"/>
    </location>
</feature>